<comment type="subcellular location">
    <subcellularLocation>
        <location evidence="1">Cell inner membrane</location>
    </subcellularLocation>
</comment>
<dbReference type="GO" id="GO:0005886">
    <property type="term" value="C:plasma membrane"/>
    <property type="evidence" value="ECO:0007669"/>
    <property type="project" value="UniProtKB-SubCell"/>
</dbReference>
<evidence type="ECO:0000313" key="7">
    <source>
        <dbReference type="EMBL" id="MBD3868810.1"/>
    </source>
</evidence>
<organism evidence="7 8">
    <name type="scientific">Candidatus Polarisedimenticola svalbardensis</name>
    <dbReference type="NCBI Taxonomy" id="2886004"/>
    <lineage>
        <taxon>Bacteria</taxon>
        <taxon>Pseudomonadati</taxon>
        <taxon>Acidobacteriota</taxon>
        <taxon>Candidatus Polarisedimenticolia</taxon>
        <taxon>Candidatus Polarisedimenticolales</taxon>
        <taxon>Candidatus Polarisedimenticolaceae</taxon>
        <taxon>Candidatus Polarisedimenticola</taxon>
    </lineage>
</organism>
<keyword evidence="2" id="KW-1003">Cell membrane</keyword>
<dbReference type="AlphaFoldDB" id="A0A8J6Y7M1"/>
<dbReference type="Pfam" id="PF03279">
    <property type="entry name" value="Lip_A_acyltrans"/>
    <property type="match status" value="1"/>
</dbReference>
<dbReference type="EMBL" id="JACXWD010000044">
    <property type="protein sequence ID" value="MBD3868810.1"/>
    <property type="molecule type" value="Genomic_DNA"/>
</dbReference>
<evidence type="ECO:0000256" key="5">
    <source>
        <dbReference type="ARBA" id="ARBA00023136"/>
    </source>
</evidence>
<dbReference type="CDD" id="cd07984">
    <property type="entry name" value="LPLAT_LABLAT-like"/>
    <property type="match status" value="1"/>
</dbReference>
<keyword evidence="5" id="KW-0472">Membrane</keyword>
<sequence length="291" mass="32063">MNRILDAVAVTTVGTLSRLPRSFVLRLGRWFGAVAHRLGGRKNPRIRTNLERAGVDNPAVATGTAWRHMGQTMFEMFWMLDRSPDEALEGVQIHGMDQVRKAAAKGKGILLVTAHAANWDLMSMALSREGIAPVAVIARNLRTPGLEKKQIRCRERAGIRTLVRGEAGAGITAYRWLTKGGVLGVMMDRLSAGRRISVPFLGNATRMPLGPPELACRSGAAVVLGLSERLEGGGTVVRYQELETTGISSAVEMAKMIASALNRELQTRPEQWFWIYRRQTAWNGEYTLTDK</sequence>
<dbReference type="Proteomes" id="UP000648239">
    <property type="component" value="Unassembled WGS sequence"/>
</dbReference>
<dbReference type="InterPro" id="IPR004960">
    <property type="entry name" value="LipA_acyltrans"/>
</dbReference>
<proteinExistence type="predicted"/>
<evidence type="ECO:0000256" key="3">
    <source>
        <dbReference type="ARBA" id="ARBA00022519"/>
    </source>
</evidence>
<evidence type="ECO:0000256" key="4">
    <source>
        <dbReference type="ARBA" id="ARBA00022679"/>
    </source>
</evidence>
<keyword evidence="6" id="KW-0012">Acyltransferase</keyword>
<dbReference type="GO" id="GO:0009247">
    <property type="term" value="P:glycolipid biosynthetic process"/>
    <property type="evidence" value="ECO:0007669"/>
    <property type="project" value="UniProtKB-ARBA"/>
</dbReference>
<dbReference type="PANTHER" id="PTHR30606">
    <property type="entry name" value="LIPID A BIOSYNTHESIS LAUROYL ACYLTRANSFERASE"/>
    <property type="match status" value="1"/>
</dbReference>
<protein>
    <recommendedName>
        <fullName evidence="9">Lipid A biosynthesis lauroyl acyltransferase</fullName>
    </recommendedName>
</protein>
<evidence type="ECO:0008006" key="9">
    <source>
        <dbReference type="Google" id="ProtNLM"/>
    </source>
</evidence>
<gene>
    <name evidence="7" type="ORF">IFK94_11850</name>
</gene>
<keyword evidence="4" id="KW-0808">Transferase</keyword>
<evidence type="ECO:0000313" key="8">
    <source>
        <dbReference type="Proteomes" id="UP000648239"/>
    </source>
</evidence>
<comment type="caution">
    <text evidence="7">The sequence shown here is derived from an EMBL/GenBank/DDBJ whole genome shotgun (WGS) entry which is preliminary data.</text>
</comment>
<reference evidence="7 8" key="1">
    <citation type="submission" date="2020-08" db="EMBL/GenBank/DDBJ databases">
        <title>Acidobacteriota in marine sediments use diverse sulfur dissimilation pathways.</title>
        <authorList>
            <person name="Wasmund K."/>
        </authorList>
    </citation>
    <scope>NUCLEOTIDE SEQUENCE [LARGE SCALE GENOMIC DNA]</scope>
    <source>
        <strain evidence="7">MAG AM4</strain>
    </source>
</reference>
<evidence type="ECO:0000256" key="1">
    <source>
        <dbReference type="ARBA" id="ARBA00004533"/>
    </source>
</evidence>
<name>A0A8J6Y7M1_9BACT</name>
<accession>A0A8J6Y7M1</accession>
<evidence type="ECO:0000256" key="2">
    <source>
        <dbReference type="ARBA" id="ARBA00022475"/>
    </source>
</evidence>
<dbReference type="GO" id="GO:0016746">
    <property type="term" value="F:acyltransferase activity"/>
    <property type="evidence" value="ECO:0007669"/>
    <property type="project" value="UniProtKB-KW"/>
</dbReference>
<keyword evidence="3" id="KW-0997">Cell inner membrane</keyword>
<evidence type="ECO:0000256" key="6">
    <source>
        <dbReference type="ARBA" id="ARBA00023315"/>
    </source>
</evidence>
<dbReference type="PANTHER" id="PTHR30606:SF10">
    <property type="entry name" value="PHOSPHATIDYLINOSITOL MANNOSIDE ACYLTRANSFERASE"/>
    <property type="match status" value="1"/>
</dbReference>